<feature type="transmembrane region" description="Helical" evidence="1">
    <location>
        <begin position="20"/>
        <end position="40"/>
    </location>
</feature>
<dbReference type="AlphaFoldDB" id="A0AAV5IY56"/>
<organism evidence="2 3">
    <name type="scientific">Rubroshorea leprosula</name>
    <dbReference type="NCBI Taxonomy" id="152421"/>
    <lineage>
        <taxon>Eukaryota</taxon>
        <taxon>Viridiplantae</taxon>
        <taxon>Streptophyta</taxon>
        <taxon>Embryophyta</taxon>
        <taxon>Tracheophyta</taxon>
        <taxon>Spermatophyta</taxon>
        <taxon>Magnoliopsida</taxon>
        <taxon>eudicotyledons</taxon>
        <taxon>Gunneridae</taxon>
        <taxon>Pentapetalae</taxon>
        <taxon>rosids</taxon>
        <taxon>malvids</taxon>
        <taxon>Malvales</taxon>
        <taxon>Dipterocarpaceae</taxon>
        <taxon>Rubroshorea</taxon>
    </lineage>
</organism>
<keyword evidence="3" id="KW-1185">Reference proteome</keyword>
<name>A0AAV5IY56_9ROSI</name>
<dbReference type="Proteomes" id="UP001054252">
    <property type="component" value="Unassembled WGS sequence"/>
</dbReference>
<evidence type="ECO:0000313" key="3">
    <source>
        <dbReference type="Proteomes" id="UP001054252"/>
    </source>
</evidence>
<keyword evidence="1" id="KW-1133">Transmembrane helix</keyword>
<reference evidence="2 3" key="1">
    <citation type="journal article" date="2021" name="Commun. Biol.">
        <title>The genome of Shorea leprosula (Dipterocarpaceae) highlights the ecological relevance of drought in aseasonal tropical rainforests.</title>
        <authorList>
            <person name="Ng K.K.S."/>
            <person name="Kobayashi M.J."/>
            <person name="Fawcett J.A."/>
            <person name="Hatakeyama M."/>
            <person name="Paape T."/>
            <person name="Ng C.H."/>
            <person name="Ang C.C."/>
            <person name="Tnah L.H."/>
            <person name="Lee C.T."/>
            <person name="Nishiyama T."/>
            <person name="Sese J."/>
            <person name="O'Brien M.J."/>
            <person name="Copetti D."/>
            <person name="Mohd Noor M.I."/>
            <person name="Ong R.C."/>
            <person name="Putra M."/>
            <person name="Sireger I.Z."/>
            <person name="Indrioko S."/>
            <person name="Kosugi Y."/>
            <person name="Izuno A."/>
            <person name="Isagi Y."/>
            <person name="Lee S.L."/>
            <person name="Shimizu K.K."/>
        </authorList>
    </citation>
    <scope>NUCLEOTIDE SEQUENCE [LARGE SCALE GENOMIC DNA]</scope>
    <source>
        <strain evidence="2">214</strain>
    </source>
</reference>
<sequence>MDSSNSSGTNSQSPSIEEQICAAFIIPISAVLNFLMFSFAKCFEQQPPGCQEPDLAHLARKGD</sequence>
<dbReference type="EMBL" id="BPVZ01000020">
    <property type="protein sequence ID" value="GKV03571.1"/>
    <property type="molecule type" value="Genomic_DNA"/>
</dbReference>
<keyword evidence="1" id="KW-0472">Membrane</keyword>
<accession>A0AAV5IY56</accession>
<protein>
    <submittedName>
        <fullName evidence="2">Uncharacterized protein</fullName>
    </submittedName>
</protein>
<gene>
    <name evidence="2" type="ORF">SLEP1_g15847</name>
</gene>
<keyword evidence="1" id="KW-0812">Transmembrane</keyword>
<comment type="caution">
    <text evidence="2">The sequence shown here is derived from an EMBL/GenBank/DDBJ whole genome shotgun (WGS) entry which is preliminary data.</text>
</comment>
<proteinExistence type="predicted"/>
<evidence type="ECO:0000256" key="1">
    <source>
        <dbReference type="SAM" id="Phobius"/>
    </source>
</evidence>
<evidence type="ECO:0000313" key="2">
    <source>
        <dbReference type="EMBL" id="GKV03571.1"/>
    </source>
</evidence>